<comment type="caution">
    <text evidence="7">The sequence shown here is derived from an EMBL/GenBank/DDBJ whole genome shotgun (WGS) entry which is preliminary data.</text>
</comment>
<evidence type="ECO:0000313" key="8">
    <source>
        <dbReference type="Proteomes" id="UP000318571"/>
    </source>
</evidence>
<name>A0A553PGV2_TIGCA</name>
<dbReference type="Proteomes" id="UP000318571">
    <property type="component" value="Chromosome 5"/>
</dbReference>
<feature type="transmembrane region" description="Helical" evidence="6">
    <location>
        <begin position="285"/>
        <end position="308"/>
    </location>
</feature>
<feature type="transmembrane region" description="Helical" evidence="6">
    <location>
        <begin position="188"/>
        <end position="206"/>
    </location>
</feature>
<evidence type="ECO:0000256" key="3">
    <source>
        <dbReference type="ARBA" id="ARBA00022692"/>
    </source>
</evidence>
<evidence type="ECO:0000256" key="1">
    <source>
        <dbReference type="ARBA" id="ARBA00004141"/>
    </source>
</evidence>
<feature type="transmembrane region" description="Helical" evidence="6">
    <location>
        <begin position="314"/>
        <end position="336"/>
    </location>
</feature>
<comment type="subcellular location">
    <subcellularLocation>
        <location evidence="1">Membrane</location>
        <topology evidence="1">Multi-pass membrane protein</topology>
    </subcellularLocation>
</comment>
<dbReference type="OMA" id="QENYHET"/>
<evidence type="ECO:0008006" key="9">
    <source>
        <dbReference type="Google" id="ProtNLM"/>
    </source>
</evidence>
<keyword evidence="5 6" id="KW-0472">Membrane</keyword>
<feature type="transmembrane region" description="Helical" evidence="6">
    <location>
        <begin position="56"/>
        <end position="86"/>
    </location>
</feature>
<keyword evidence="4 6" id="KW-1133">Transmembrane helix</keyword>
<feature type="transmembrane region" description="Helical" evidence="6">
    <location>
        <begin position="560"/>
        <end position="579"/>
    </location>
</feature>
<keyword evidence="8" id="KW-1185">Reference proteome</keyword>
<feature type="transmembrane region" description="Helical" evidence="6">
    <location>
        <begin position="20"/>
        <end position="36"/>
    </location>
</feature>
<feature type="transmembrane region" description="Helical" evidence="6">
    <location>
        <begin position="357"/>
        <end position="383"/>
    </location>
</feature>
<reference evidence="7 8" key="1">
    <citation type="journal article" date="2018" name="Nat. Ecol. Evol.">
        <title>Genomic signatures of mitonuclear coevolution across populations of Tigriopus californicus.</title>
        <authorList>
            <person name="Barreto F.S."/>
            <person name="Watson E.T."/>
            <person name="Lima T.G."/>
            <person name="Willett C.S."/>
            <person name="Edmands S."/>
            <person name="Li W."/>
            <person name="Burton R.S."/>
        </authorList>
    </citation>
    <scope>NUCLEOTIDE SEQUENCE [LARGE SCALE GENOMIC DNA]</scope>
    <source>
        <strain evidence="7 8">San Diego</strain>
    </source>
</reference>
<dbReference type="EMBL" id="VCGU01000004">
    <property type="protein sequence ID" value="TRY76913.1"/>
    <property type="molecule type" value="Genomic_DNA"/>
</dbReference>
<proteinExistence type="inferred from homology"/>
<protein>
    <recommendedName>
        <fullName evidence="9">Serine incorporator 5</fullName>
    </recommendedName>
</protein>
<dbReference type="InterPro" id="IPR005016">
    <property type="entry name" value="TDE1/TMS"/>
</dbReference>
<evidence type="ECO:0000256" key="4">
    <source>
        <dbReference type="ARBA" id="ARBA00022989"/>
    </source>
</evidence>
<dbReference type="STRING" id="6832.A0A553PGV2"/>
<accession>A0A553PGV2</accession>
<evidence type="ECO:0000256" key="5">
    <source>
        <dbReference type="ARBA" id="ARBA00023136"/>
    </source>
</evidence>
<dbReference type="PANTHER" id="PTHR10383:SF9">
    <property type="entry name" value="SERINE INCORPORATOR, ISOFORM F"/>
    <property type="match status" value="1"/>
</dbReference>
<feature type="transmembrane region" description="Helical" evidence="6">
    <location>
        <begin position="395"/>
        <end position="413"/>
    </location>
</feature>
<feature type="transmembrane region" description="Helical" evidence="6">
    <location>
        <begin position="425"/>
        <end position="443"/>
    </location>
</feature>
<feature type="transmembrane region" description="Helical" evidence="6">
    <location>
        <begin position="251"/>
        <end position="273"/>
    </location>
</feature>
<dbReference type="Pfam" id="PF03348">
    <property type="entry name" value="Serinc"/>
    <property type="match status" value="1"/>
</dbReference>
<evidence type="ECO:0000313" key="7">
    <source>
        <dbReference type="EMBL" id="TRY76913.1"/>
    </source>
</evidence>
<gene>
    <name evidence="7" type="ORF">TCAL_02669</name>
</gene>
<comment type="similarity">
    <text evidence="2">Belongs to the TDE1 family.</text>
</comment>
<dbReference type="AlphaFoldDB" id="A0A553PGV2"/>
<dbReference type="PANTHER" id="PTHR10383">
    <property type="entry name" value="SERINE INCORPORATOR"/>
    <property type="match status" value="1"/>
</dbReference>
<evidence type="ECO:0000256" key="2">
    <source>
        <dbReference type="ARBA" id="ARBA00006665"/>
    </source>
</evidence>
<evidence type="ECO:0000256" key="6">
    <source>
        <dbReference type="SAM" id="Phobius"/>
    </source>
</evidence>
<keyword evidence="3 6" id="KW-0812">Transmembrane</keyword>
<dbReference type="GO" id="GO:0016020">
    <property type="term" value="C:membrane"/>
    <property type="evidence" value="ECO:0007669"/>
    <property type="project" value="UniProtKB-SubCell"/>
</dbReference>
<organism evidence="7 8">
    <name type="scientific">Tigriopus californicus</name>
    <name type="common">Marine copepod</name>
    <dbReference type="NCBI Taxonomy" id="6832"/>
    <lineage>
        <taxon>Eukaryota</taxon>
        <taxon>Metazoa</taxon>
        <taxon>Ecdysozoa</taxon>
        <taxon>Arthropoda</taxon>
        <taxon>Crustacea</taxon>
        <taxon>Multicrustacea</taxon>
        <taxon>Hexanauplia</taxon>
        <taxon>Copepoda</taxon>
        <taxon>Harpacticoida</taxon>
        <taxon>Harpacticidae</taxon>
        <taxon>Tigriopus</taxon>
    </lineage>
</organism>
<feature type="transmembrane region" description="Helical" evidence="6">
    <location>
        <begin position="599"/>
        <end position="622"/>
    </location>
</feature>
<sequence>MNQEPGINFKKWKHVFRAQNWNHVGATLLAAISWWSEEHYIYVRPKLVQKDFVVLFFTGAFGSLLPSFHGYGALIGLCLAGFYILWRISRWKPFHEVLQQDLTRKLQRTLVSSLVDVCAKHSIDPEDGTTLVIELRHEDSPFYHVFKSTITDFVKLNISSLACCFTSAACSAGCSLCNLCQNSTMAKLNYALILLFTLIVSCIMLAPGVQDQLTKVPFCEESTTTLGRIAEYMPGSHNIKIKCEDAIGYLAVYRVCFVVTMFFLLQALIMIGVKSSRDGRVGLQNGFWGVKYILIVGGIIGAFFIPHGSFGQTWMYFGLVGGLAFILVQLVLIIDFAHTWAETWQENYHETNNQNWFYALLTCTFAFFVLVLVMIGFCFAYYTGIQAGDCKLHEFFISFNMILCIILSVVSVLPMVQEHQPHSGLLQASFVSLYIMYLTWSAMTNQPDKLCKSDVSAIIMDNFKRSNHSAMDGIPNFHVAPKDNDHPTMDTVSIFGLVIWFCCVLYSSIRSSSNSQAAKLTMGTSDAVALTESDYNNRDPEGQESGDANESDNVSYNWSLFHVMFALATLYVMMTLTNWYSPGSDVSIESINNNMSAVWVKIISAWLCFGLYIWTLVAPAVLQDRDFSV</sequence>
<feature type="transmembrane region" description="Helical" evidence="6">
    <location>
        <begin position="491"/>
        <end position="509"/>
    </location>
</feature>